<dbReference type="GO" id="GO:0019544">
    <property type="term" value="P:L-arginine catabolic process to L-glutamate"/>
    <property type="evidence" value="ECO:0007669"/>
    <property type="project" value="UniProtKB-UniRule"/>
</dbReference>
<dbReference type="PANTHER" id="PTHR15162">
    <property type="entry name" value="ASPARTOACYLASE"/>
    <property type="match status" value="1"/>
</dbReference>
<evidence type="ECO:0000259" key="6">
    <source>
        <dbReference type="Pfam" id="PF04952"/>
    </source>
</evidence>
<accession>A0A1T4V2F3</accession>
<dbReference type="HAMAP" id="MF_00767">
    <property type="entry name" value="Arg_catab_AstE"/>
    <property type="match status" value="1"/>
</dbReference>
<dbReference type="EC" id="3.5.1.96" evidence="5"/>
<dbReference type="GO" id="GO:0008270">
    <property type="term" value="F:zinc ion binding"/>
    <property type="evidence" value="ECO:0007669"/>
    <property type="project" value="UniProtKB-UniRule"/>
</dbReference>
<feature type="active site" evidence="5">
    <location>
        <position position="216"/>
    </location>
</feature>
<dbReference type="NCBIfam" id="NF003706">
    <property type="entry name" value="PRK05324.1"/>
    <property type="match status" value="1"/>
</dbReference>
<dbReference type="InterPro" id="IPR050178">
    <property type="entry name" value="AspA/AstE_fam"/>
</dbReference>
<feature type="domain" description="AstE/AspA barrel-sandwich hybrid" evidence="6">
    <location>
        <begin position="255"/>
        <end position="328"/>
    </location>
</feature>
<dbReference type="Gene3D" id="3.40.630.10">
    <property type="entry name" value="Zn peptidases"/>
    <property type="match status" value="1"/>
</dbReference>
<dbReference type="AlphaFoldDB" id="A0A1T4V2F3"/>
<keyword evidence="2 5" id="KW-0479">Metal-binding</keyword>
<feature type="binding site" evidence="5">
    <location>
        <position position="152"/>
    </location>
    <ligand>
        <name>Zn(2+)</name>
        <dbReference type="ChEBI" id="CHEBI:29105"/>
    </ligand>
</feature>
<comment type="similarity">
    <text evidence="5">Belongs to the AspA/AstE family. Succinylglutamate desuccinylase subfamily.</text>
</comment>
<dbReference type="EMBL" id="FUXU01000044">
    <property type="protein sequence ID" value="SKA59146.1"/>
    <property type="molecule type" value="Genomic_DNA"/>
</dbReference>
<feature type="domain" description="Succinylglutamate desuccinylase/Aspartoacylase catalytic" evidence="7">
    <location>
        <begin position="50"/>
        <end position="241"/>
    </location>
</feature>
<dbReference type="Pfam" id="PF24827">
    <property type="entry name" value="AstE_AspA_cat"/>
    <property type="match status" value="1"/>
</dbReference>
<keyword evidence="1 5" id="KW-0056">Arginine metabolism</keyword>
<keyword evidence="4 5" id="KW-0862">Zinc</keyword>
<organism evidence="8 9">
    <name type="scientific">Enterovibrio nigricans DSM 22720</name>
    <dbReference type="NCBI Taxonomy" id="1121868"/>
    <lineage>
        <taxon>Bacteria</taxon>
        <taxon>Pseudomonadati</taxon>
        <taxon>Pseudomonadota</taxon>
        <taxon>Gammaproteobacteria</taxon>
        <taxon>Vibrionales</taxon>
        <taxon>Vibrionaceae</taxon>
        <taxon>Enterovibrio</taxon>
    </lineage>
</organism>
<comment type="catalytic activity">
    <reaction evidence="5">
        <text>N-succinyl-L-glutamate + H2O = L-glutamate + succinate</text>
        <dbReference type="Rhea" id="RHEA:15169"/>
        <dbReference type="ChEBI" id="CHEBI:15377"/>
        <dbReference type="ChEBI" id="CHEBI:29985"/>
        <dbReference type="ChEBI" id="CHEBI:30031"/>
        <dbReference type="ChEBI" id="CHEBI:58763"/>
        <dbReference type="EC" id="3.5.1.96"/>
    </reaction>
</comment>
<sequence>MLTPLFDSFLQHTLFPPANFKPTTITLSTGISITHKDIGVLEVAPANAQHSVVISSGIHGDETAPIELVDDLVSNILNEEVVPTERVLFIIAHPDAVHAHTRFIEENLNRLFSTKNAERNEECIIANRLQGHVSDFFNANDLNATKWHFDLHSAIRESKHYMFGVVPASTSATDIRPLVAFIQSAQMDALLLSRTPSSTFSWWTAENFEALAATFEMGRVARLFENDMTEFYPLKSALVALITKKPASTVNDGRPFSIYKVTRTLTKTDANFRLAFSNDAANFTHFAAGEKLAEEGHISYSAIKGGEAVVFPNANVALGQRACLLVQPYAPDLSVPLFVNIDAEPGPIATS</sequence>
<evidence type="ECO:0000256" key="4">
    <source>
        <dbReference type="ARBA" id="ARBA00022833"/>
    </source>
</evidence>
<dbReference type="RefSeq" id="WP_078753320.1">
    <property type="nucleotide sequence ID" value="NZ_FUXU01000044.1"/>
</dbReference>
<dbReference type="GO" id="GO:0019545">
    <property type="term" value="P:L-arginine catabolic process to succinate"/>
    <property type="evidence" value="ECO:0007669"/>
    <property type="project" value="UniProtKB-UniRule"/>
</dbReference>
<keyword evidence="9" id="KW-1185">Reference proteome</keyword>
<dbReference type="GO" id="GO:0016788">
    <property type="term" value="F:hydrolase activity, acting on ester bonds"/>
    <property type="evidence" value="ECO:0007669"/>
    <property type="project" value="UniProtKB-UniRule"/>
</dbReference>
<dbReference type="SUPFAM" id="SSF53187">
    <property type="entry name" value="Zn-dependent exopeptidases"/>
    <property type="match status" value="1"/>
</dbReference>
<evidence type="ECO:0000259" key="7">
    <source>
        <dbReference type="Pfam" id="PF24827"/>
    </source>
</evidence>
<dbReference type="Proteomes" id="UP000190162">
    <property type="component" value="Unassembled WGS sequence"/>
</dbReference>
<reference evidence="9" key="1">
    <citation type="submission" date="2017-02" db="EMBL/GenBank/DDBJ databases">
        <authorList>
            <person name="Varghese N."/>
            <person name="Submissions S."/>
        </authorList>
    </citation>
    <scope>NUCLEOTIDE SEQUENCE [LARGE SCALE GENOMIC DNA]</scope>
    <source>
        <strain evidence="9">DSM 22720</strain>
    </source>
</reference>
<feature type="binding site" evidence="5">
    <location>
        <position position="59"/>
    </location>
    <ligand>
        <name>Zn(2+)</name>
        <dbReference type="ChEBI" id="CHEBI:29105"/>
    </ligand>
</feature>
<dbReference type="OrthoDB" id="5290473at2"/>
<protein>
    <recommendedName>
        <fullName evidence="5">Succinylglutamate desuccinylase</fullName>
        <ecNumber evidence="5">3.5.1.96</ecNumber>
    </recommendedName>
</protein>
<feature type="binding site" evidence="5">
    <location>
        <position position="62"/>
    </location>
    <ligand>
        <name>Zn(2+)</name>
        <dbReference type="ChEBI" id="CHEBI:29105"/>
    </ligand>
</feature>
<comment type="function">
    <text evidence="5">Transforms N(2)-succinylglutamate into succinate and glutamate.</text>
</comment>
<evidence type="ECO:0000313" key="9">
    <source>
        <dbReference type="Proteomes" id="UP000190162"/>
    </source>
</evidence>
<dbReference type="InterPro" id="IPR055438">
    <property type="entry name" value="AstE_AspA_cat"/>
</dbReference>
<evidence type="ECO:0000256" key="1">
    <source>
        <dbReference type="ARBA" id="ARBA00022503"/>
    </source>
</evidence>
<dbReference type="GO" id="GO:0009017">
    <property type="term" value="F:succinylglutamate desuccinylase activity"/>
    <property type="evidence" value="ECO:0007669"/>
    <property type="project" value="UniProtKB-EC"/>
</dbReference>
<proteinExistence type="inferred from homology"/>
<evidence type="ECO:0000313" key="8">
    <source>
        <dbReference type="EMBL" id="SKA59146.1"/>
    </source>
</evidence>
<dbReference type="PANTHER" id="PTHR15162:SF7">
    <property type="entry name" value="SUCCINYLGLUTAMATE DESUCCINYLASE"/>
    <property type="match status" value="1"/>
</dbReference>
<evidence type="ECO:0000256" key="5">
    <source>
        <dbReference type="HAMAP-Rule" id="MF_00767"/>
    </source>
</evidence>
<comment type="pathway">
    <text evidence="5">Amino-acid degradation; L-arginine degradation via AST pathway; L-glutamate and succinate from L-arginine: step 5/5.</text>
</comment>
<dbReference type="InterPro" id="IPR007036">
    <property type="entry name" value="Aste_AspA_hybrid_dom"/>
</dbReference>
<gene>
    <name evidence="5" type="primary">astE</name>
    <name evidence="8" type="ORF">SAMN02745132_03073</name>
</gene>
<name>A0A1T4V2F3_9GAMM</name>
<dbReference type="Pfam" id="PF04952">
    <property type="entry name" value="AstE_AspA_hybrid"/>
    <property type="match status" value="1"/>
</dbReference>
<dbReference type="Gene3D" id="2.40.50.630">
    <property type="match status" value="1"/>
</dbReference>
<evidence type="ECO:0000256" key="3">
    <source>
        <dbReference type="ARBA" id="ARBA00022801"/>
    </source>
</evidence>
<dbReference type="UniPathway" id="UPA00185">
    <property type="reaction ID" value="UER00283"/>
</dbReference>
<dbReference type="InterPro" id="IPR016681">
    <property type="entry name" value="SuccinylGlu_desuccinylase"/>
</dbReference>
<evidence type="ECO:0000256" key="2">
    <source>
        <dbReference type="ARBA" id="ARBA00022723"/>
    </source>
</evidence>
<keyword evidence="3 5" id="KW-0378">Hydrolase</keyword>
<comment type="cofactor">
    <cofactor evidence="5">
        <name>Zn(2+)</name>
        <dbReference type="ChEBI" id="CHEBI:29105"/>
    </cofactor>
    <text evidence="5">Binds 1 zinc ion per subunit.</text>
</comment>